<dbReference type="VEuPathDB" id="TriTrypDB:C3747_29g255"/>
<dbReference type="VEuPathDB" id="TriTrypDB:C4B63_7g414"/>
<dbReference type="SUPFAM" id="SSF52540">
    <property type="entry name" value="P-loop containing nucleoside triphosphate hydrolases"/>
    <property type="match status" value="1"/>
</dbReference>
<dbReference type="GO" id="GO:0003777">
    <property type="term" value="F:microtubule motor activity"/>
    <property type="evidence" value="ECO:0007669"/>
    <property type="project" value="InterPro"/>
</dbReference>
<dbReference type="SMART" id="SM00129">
    <property type="entry name" value="KISc"/>
    <property type="match status" value="1"/>
</dbReference>
<dbReference type="VEuPathDB" id="TriTrypDB:TcBrA4_0125790"/>
<dbReference type="PROSITE" id="PS00411">
    <property type="entry name" value="KINESIN_MOTOR_1"/>
    <property type="match status" value="1"/>
</dbReference>
<dbReference type="Pfam" id="PF00225">
    <property type="entry name" value="Kinesin"/>
    <property type="match status" value="1"/>
</dbReference>
<dbReference type="VEuPathDB" id="TriTrypDB:TcYC6_0024530"/>
<accession>A0A2V2X3P2</accession>
<dbReference type="VEuPathDB" id="TriTrypDB:TcCLB.510687.100"/>
<evidence type="ECO:0000256" key="2">
    <source>
        <dbReference type="ARBA" id="ARBA00022840"/>
    </source>
</evidence>
<dbReference type="EMBL" id="PRFC01000029">
    <property type="protein sequence ID" value="PWV15361.1"/>
    <property type="molecule type" value="Genomic_DNA"/>
</dbReference>
<dbReference type="VEuPathDB" id="TriTrypDB:C4B63_7g415"/>
<keyword evidence="3" id="KW-0505">Motor protein</keyword>
<comment type="similarity">
    <text evidence="3">Belongs to the TRAFAC class myosin-kinesin ATPase superfamily. Kinesin family.</text>
</comment>
<sequence length="1514" mass="168214">MSVKVAVRCRPLILDERKDNSVVIVRMNNNEVTVLDCLEGVGGKFCFDEALWSAQVVVEGNANPHASQEMVYKSVASELMNHVVTGYNGCIFAYGQTGSGKTYSMMGTPTDFGVIPRAAKSLFTEVRGLASSGVESCVEVSFFEIYNEKVRCLLCPSVDGFENSTLRVREHPNFGPFIEGLTKFVVSSEEELLRLLNDGNKVRTSGTTAMNAFSSRSHAVFVTTLTQKCTNGRLVKTKTSKLNLVDLAGSERASKSMATGKRLTEGVNINKSLMCLGNVISSLAEEQDSGRPRHIPYRDSVLTWILKENLGGNSKTVMLATISPSSLQYDETMSTLRYAERAKRIVNRAVVNESNNNEVIAALQKEIEQLKSQLRGASGSDRDSLSEQLAASEKFQKELQMTMDEKLMESRRLMEERKKDMQRLEEQLEAQRGEIANLRQDNAEKERKIHELLQKIEVVKKRLGGGDETEVEELLEQVAVLELEQNAVSTKHVNTAADASRVADDTVLRLENLGNVRPQLIEGGKITVRALARAFEAVGRELPAAGSAAALCEIKGNDYFAQNVNAVEKELRGENPLSSLTTADFDAGIDEDLLLEELLEFDEETVQEHGDQMQEEGTLDSAGVNVNGDFDSDLVVDEDEEIELDESELEFDLDLELDENIDGNASVAEKEGGEEVGEAFSGGICQSENDLNDNDINAVAARQELSRAENVVNDDDYEKASHVHEETTPNVTQVPRETSINSNIMIEVAAVDENGGNNATNQSVVKDTSHTTTKNAATATDTLMDADKFANASTQSTGNGLLSPFSTVTTLVIPSHALPNNRYLNEVFKVIKRNDAAILGNRKDRIWLVDFFKRRFANLDMAGYMSFQYPASNLFRVEKDPLNSKRLTLHFFDAAHPYELEFTSTGRRQRFYEISMTLRRNSVMWCPSLCLPNEKNVILHVQGTTIRRPNAKTVNVSGESKFTVSRMPYEVLDMWYGCFSMKDRPLPRSAAVLGSFIPRGSHEMYVIGIMDVPASFIGNDVFSKYFLEYLGSSLYYVLANTAVFSKRRQNNNALIVIVRNSFILRTSHIEAMETTPVFTDDIPKDAFTSVGCTLRVNEATIGIILVNAKPIDCSLQRRAAALRSMMSSYPFGDTLVDIGARFDYFIVSGAFNFGADFRHDDMLLAQIKARNLMSGLVEAAPSSAILNATEPIRIFFAFRPGVCNLDVKQYTTSRALAAPNAFISADVFCQRAYLCVFGEQVPRVQLVLDKLVLASPNLRIPSVEAPELRISADWIENSPLLTALFKGGDAYKLSGPAVPVVAPTTSNTVFLRLQTITFSMLGIPGSAKRREKTVIASGSLPLKNMLYLGEVVEFSTPLYYRTCYVGNLTGTLFLSAYERDTADLAGLESERDVIVVSCYENQILEGKNWVSTIFSQHHAYGFSTEDATVECSREGHTLPDSTKWVWLNLWRHEVFPHDAEGWTYSEGFDQPFFSIKPSKTTIVRRRRWTRAMQANDPVTYHNFLMLKREGSSFS</sequence>
<evidence type="ECO:0000313" key="7">
    <source>
        <dbReference type="Proteomes" id="UP000246078"/>
    </source>
</evidence>
<reference evidence="6 7" key="1">
    <citation type="journal article" date="2018" name="Microb. Genom.">
        <title>Expanding an expanded genome: long-read sequencing of Trypanosoma cruzi.</title>
        <authorList>
            <person name="Berna L."/>
            <person name="Rodriguez M."/>
            <person name="Chiribao M.L."/>
            <person name="Parodi-Talice A."/>
            <person name="Pita S."/>
            <person name="Rijo G."/>
            <person name="Alvarez-Valin F."/>
            <person name="Robello C."/>
        </authorList>
    </citation>
    <scope>NUCLEOTIDE SEQUENCE [LARGE SCALE GENOMIC DNA]</scope>
    <source>
        <strain evidence="6 7">TCC</strain>
    </source>
</reference>
<dbReference type="PROSITE" id="PS50067">
    <property type="entry name" value="KINESIN_MOTOR_2"/>
    <property type="match status" value="1"/>
</dbReference>
<dbReference type="PRINTS" id="PR00380">
    <property type="entry name" value="KINESINHEAVY"/>
</dbReference>
<evidence type="ECO:0000313" key="6">
    <source>
        <dbReference type="EMBL" id="PWV15361.1"/>
    </source>
</evidence>
<dbReference type="VEuPathDB" id="TriTrypDB:TcCLB.506625.60"/>
<dbReference type="GO" id="GO:0005524">
    <property type="term" value="F:ATP binding"/>
    <property type="evidence" value="ECO:0007669"/>
    <property type="project" value="UniProtKB-UniRule"/>
</dbReference>
<dbReference type="VEuPathDB" id="TriTrypDB:TcCLB.510687.94"/>
<evidence type="ECO:0000259" key="5">
    <source>
        <dbReference type="PROSITE" id="PS50067"/>
    </source>
</evidence>
<dbReference type="GO" id="GO:0007018">
    <property type="term" value="P:microtubule-based movement"/>
    <property type="evidence" value="ECO:0007669"/>
    <property type="project" value="InterPro"/>
</dbReference>
<feature type="coiled-coil region" evidence="4">
    <location>
        <begin position="353"/>
        <end position="380"/>
    </location>
</feature>
<dbReference type="VEuPathDB" id="TriTrypDB:TcYC6_0072770"/>
<dbReference type="VEuPathDB" id="TriTrypDB:TcCL_NonESM04107"/>
<dbReference type="VEuPathDB" id="TriTrypDB:Tc_MARK_2452"/>
<dbReference type="VEuPathDB" id="TriTrypDB:TCDM_02440"/>
<dbReference type="InterPro" id="IPR036961">
    <property type="entry name" value="Kinesin_motor_dom_sf"/>
</dbReference>
<dbReference type="InterPro" id="IPR001752">
    <property type="entry name" value="Kinesin_motor_dom"/>
</dbReference>
<dbReference type="InterPro" id="IPR019821">
    <property type="entry name" value="Kinesin_motor_CS"/>
</dbReference>
<dbReference type="Gene3D" id="3.40.850.10">
    <property type="entry name" value="Kinesin motor domain"/>
    <property type="match status" value="1"/>
</dbReference>
<keyword evidence="2 3" id="KW-0067">ATP-binding</keyword>
<evidence type="ECO:0000256" key="1">
    <source>
        <dbReference type="ARBA" id="ARBA00022741"/>
    </source>
</evidence>
<dbReference type="InterPro" id="IPR027417">
    <property type="entry name" value="P-loop_NTPase"/>
</dbReference>
<keyword evidence="4" id="KW-0175">Coiled coil</keyword>
<feature type="binding site" evidence="3">
    <location>
        <begin position="95"/>
        <end position="102"/>
    </location>
    <ligand>
        <name>ATP</name>
        <dbReference type="ChEBI" id="CHEBI:30616"/>
    </ligand>
</feature>
<dbReference type="VEuPathDB" id="TriTrypDB:TCSYLVIO_003692"/>
<feature type="domain" description="Kinesin motor" evidence="5">
    <location>
        <begin position="2"/>
        <end position="345"/>
    </location>
</feature>
<dbReference type="VEuPathDB" id="TriTrypDB:TcCL_NonESM13237"/>
<proteinExistence type="inferred from homology"/>
<dbReference type="PANTHER" id="PTHR47117">
    <property type="entry name" value="STAR-RELATED LIPID TRANSFER PROTEIN 9"/>
    <property type="match status" value="1"/>
</dbReference>
<dbReference type="InterPro" id="IPR057607">
    <property type="entry name" value="PH_kinetoplastids"/>
</dbReference>
<dbReference type="VEuPathDB" id="TriTrypDB:TcCLB.504153.150"/>
<dbReference type="VEuPathDB" id="TriTrypDB:TCDM_02439"/>
<dbReference type="VEuPathDB" id="TriTrypDB:TcCL_ESM07961"/>
<organism evidence="6 7">
    <name type="scientific">Trypanosoma cruzi</name>
    <dbReference type="NCBI Taxonomy" id="5693"/>
    <lineage>
        <taxon>Eukaryota</taxon>
        <taxon>Discoba</taxon>
        <taxon>Euglenozoa</taxon>
        <taxon>Kinetoplastea</taxon>
        <taxon>Metakinetoplastina</taxon>
        <taxon>Trypanosomatida</taxon>
        <taxon>Trypanosomatidae</taxon>
        <taxon>Trypanosoma</taxon>
        <taxon>Schizotrypanum</taxon>
    </lineage>
</organism>
<dbReference type="GO" id="GO:0008017">
    <property type="term" value="F:microtubule binding"/>
    <property type="evidence" value="ECO:0007669"/>
    <property type="project" value="InterPro"/>
</dbReference>
<dbReference type="Pfam" id="PF25404">
    <property type="entry name" value="PH_29"/>
    <property type="match status" value="1"/>
</dbReference>
<dbReference type="VEuPathDB" id="TriTrypDB:ECC02_002652"/>
<keyword evidence="1 3" id="KW-0547">Nucleotide-binding</keyword>
<gene>
    <name evidence="6" type="ORF">C3747_29g255</name>
</gene>
<evidence type="ECO:0000256" key="4">
    <source>
        <dbReference type="SAM" id="Coils"/>
    </source>
</evidence>
<dbReference type="VEuPathDB" id="TriTrypDB:TcG_01310"/>
<dbReference type="Proteomes" id="UP000246078">
    <property type="component" value="Unassembled WGS sequence"/>
</dbReference>
<comment type="caution">
    <text evidence="6">The sequence shown here is derived from an EMBL/GenBank/DDBJ whole genome shotgun (WGS) entry which is preliminary data.</text>
</comment>
<protein>
    <submittedName>
        <fullName evidence="6">Putative Unc104-like kinesin</fullName>
    </submittedName>
</protein>
<name>A0A2V2X3P2_TRYCR</name>
<feature type="coiled-coil region" evidence="4">
    <location>
        <begin position="407"/>
        <end position="462"/>
    </location>
</feature>
<dbReference type="VEuPathDB" id="TriTrypDB:BCY84_20495"/>
<evidence type="ECO:0000256" key="3">
    <source>
        <dbReference type="PROSITE-ProRule" id="PRU00283"/>
    </source>
</evidence>